<feature type="region of interest" description="Disordered" evidence="1">
    <location>
        <begin position="63"/>
        <end position="88"/>
    </location>
</feature>
<dbReference type="EMBL" id="DQ491001">
    <property type="protein sequence ID" value="ABT14239.1"/>
    <property type="molecule type" value="Genomic_DNA"/>
</dbReference>
<proteinExistence type="predicted"/>
<dbReference type="Proteomes" id="UP000246715">
    <property type="component" value="Segment"/>
</dbReference>
<sequence length="88" mass="9271">MLSHNVHDSVARTRNYLVLFHACRGNNRGGSDVRMRGSKGGVVNVIQSGVHAVLAMLLAPPYANDDGADENDTTNARAHDDTNGNAGG</sequence>
<organism evidence="2 3">
    <name type="scientific">Paramecium bursaria Chlorella virus MT325</name>
    <name type="common">PBCV-MT325</name>
    <dbReference type="NCBI Taxonomy" id="346932"/>
    <lineage>
        <taxon>Viruses</taxon>
        <taxon>Varidnaviria</taxon>
        <taxon>Bamfordvirae</taxon>
        <taxon>Nucleocytoviricota</taxon>
        <taxon>Megaviricetes</taxon>
        <taxon>Algavirales</taxon>
        <taxon>Phycodnaviridae</taxon>
        <taxon>Chlorovirus</taxon>
        <taxon>Chlorovirus conductrix</taxon>
        <taxon>Paramecium bursaria Chlorella virus A1</taxon>
    </lineage>
</organism>
<organismHost>
    <name type="scientific">Paramecium bursaria</name>
    <dbReference type="NCBI Taxonomy" id="74790"/>
</organismHost>
<evidence type="ECO:0000313" key="2">
    <source>
        <dbReference type="EMBL" id="ABT14239.1"/>
    </source>
</evidence>
<protein>
    <submittedName>
        <fullName evidence="2">Uncharacterized protein m685R</fullName>
    </submittedName>
</protein>
<name>A7IV65_PBCVM</name>
<gene>
    <name evidence="2" type="primary">m685R</name>
    <name evidence="2" type="ORF">MT325_m685R</name>
</gene>
<evidence type="ECO:0000313" key="3">
    <source>
        <dbReference type="Proteomes" id="UP000246715"/>
    </source>
</evidence>
<evidence type="ECO:0000256" key="1">
    <source>
        <dbReference type="SAM" id="MobiDB-lite"/>
    </source>
</evidence>
<accession>A7IV65</accession>
<reference evidence="2 3" key="1">
    <citation type="journal article" date="2007" name="Virology">
        <title>Sequence and annotation of the 314-kb MT325 and the 321-kb FR483 viruses that infect Chlorella Pbi.</title>
        <authorList>
            <person name="Fitzgerald L.A."/>
            <person name="Graves M.V."/>
            <person name="Li X."/>
            <person name="Feldblyum T."/>
            <person name="Hartigan J."/>
            <person name="Van Etten J.L."/>
        </authorList>
    </citation>
    <scope>NUCLEOTIDE SEQUENCE [LARGE SCALE GENOMIC DNA]</scope>
    <source>
        <strain evidence="2 3">MT325</strain>
    </source>
</reference>